<dbReference type="SUPFAM" id="SSF52317">
    <property type="entry name" value="Class I glutamine amidotransferase-like"/>
    <property type="match status" value="1"/>
</dbReference>
<dbReference type="PROSITE" id="PS01236">
    <property type="entry name" value="PDXT_SNO_1"/>
    <property type="match status" value="1"/>
</dbReference>
<accession>A0ABR3Y8W2</accession>
<gene>
    <name evidence="7" type="ORF">VTK73DRAFT_5338</name>
</gene>
<protein>
    <recommendedName>
        <fullName evidence="2">glutaminase</fullName>
        <ecNumber evidence="2">3.5.1.2</ecNumber>
    </recommendedName>
</protein>
<comment type="caution">
    <text evidence="7">The sequence shown here is derived from an EMBL/GenBank/DDBJ whole genome shotgun (WGS) entry which is preliminary data.</text>
</comment>
<dbReference type="InterPro" id="IPR029062">
    <property type="entry name" value="Class_I_gatase-like"/>
</dbReference>
<dbReference type="HAMAP" id="MF_01615">
    <property type="entry name" value="PdxT"/>
    <property type="match status" value="1"/>
</dbReference>
<evidence type="ECO:0000256" key="4">
    <source>
        <dbReference type="ARBA" id="ARBA00022962"/>
    </source>
</evidence>
<proteinExistence type="inferred from homology"/>
<evidence type="ECO:0000256" key="6">
    <source>
        <dbReference type="ARBA" id="ARBA00049534"/>
    </source>
</evidence>
<keyword evidence="8" id="KW-1185">Reference proteome</keyword>
<comment type="catalytic activity">
    <reaction evidence="6">
        <text>L-glutamine + H2O = L-glutamate + NH4(+)</text>
        <dbReference type="Rhea" id="RHEA:15889"/>
        <dbReference type="ChEBI" id="CHEBI:15377"/>
        <dbReference type="ChEBI" id="CHEBI:28938"/>
        <dbReference type="ChEBI" id="CHEBI:29985"/>
        <dbReference type="ChEBI" id="CHEBI:58359"/>
        <dbReference type="EC" id="3.5.1.2"/>
    </reaction>
</comment>
<sequence length="267" mass="28753">MTVVTIGVLALQGGFQEHLTLLRKAAAHLKSQKASVVKNCDLIFIEVRNKDDLSRCDGLVIPGGESTTIALTAARSGLLEPLRSFVKIDRKPTWGTCAGLILLSEEANATTVKKGGQDLIGGLDVRVQRNHFGRQIESFVAEVDLPFLVEPGDGARPEPSAPFPGVFIRAPIVEELLSSKGAPAQDGQQGDSKSDIEVLAVLPARRTRAKGNDSRAAQLSTDANDIVAVRQGNVFGTSFHPELTSDIRVHAWWLTQALKQINSQYLA</sequence>
<dbReference type="Proteomes" id="UP001586593">
    <property type="component" value="Unassembled WGS sequence"/>
</dbReference>
<evidence type="ECO:0000256" key="3">
    <source>
        <dbReference type="ARBA" id="ARBA00022801"/>
    </source>
</evidence>
<dbReference type="PIRSF" id="PIRSF005639">
    <property type="entry name" value="Glut_amidoT_SNO"/>
    <property type="match status" value="1"/>
</dbReference>
<dbReference type="CDD" id="cd01749">
    <property type="entry name" value="GATase1_PB"/>
    <property type="match status" value="1"/>
</dbReference>
<dbReference type="Pfam" id="PF01174">
    <property type="entry name" value="SNO"/>
    <property type="match status" value="2"/>
</dbReference>
<name>A0ABR3Y8W2_9PEZI</name>
<evidence type="ECO:0000256" key="1">
    <source>
        <dbReference type="ARBA" id="ARBA00008345"/>
    </source>
</evidence>
<dbReference type="InterPro" id="IPR021196">
    <property type="entry name" value="PdxT/SNO_CS"/>
</dbReference>
<dbReference type="Gene3D" id="3.40.50.880">
    <property type="match status" value="1"/>
</dbReference>
<organism evidence="7 8">
    <name type="scientific">Phialemonium thermophilum</name>
    <dbReference type="NCBI Taxonomy" id="223376"/>
    <lineage>
        <taxon>Eukaryota</taxon>
        <taxon>Fungi</taxon>
        <taxon>Dikarya</taxon>
        <taxon>Ascomycota</taxon>
        <taxon>Pezizomycotina</taxon>
        <taxon>Sordariomycetes</taxon>
        <taxon>Sordariomycetidae</taxon>
        <taxon>Cephalothecales</taxon>
        <taxon>Cephalothecaceae</taxon>
        <taxon>Phialemonium</taxon>
    </lineage>
</organism>
<dbReference type="InterPro" id="IPR002161">
    <property type="entry name" value="PdxT/SNO"/>
</dbReference>
<dbReference type="NCBIfam" id="TIGR03800">
    <property type="entry name" value="PLP_synth_Pdx2"/>
    <property type="match status" value="1"/>
</dbReference>
<evidence type="ECO:0000313" key="7">
    <source>
        <dbReference type="EMBL" id="KAL1884202.1"/>
    </source>
</evidence>
<keyword evidence="5" id="KW-0456">Lyase</keyword>
<evidence type="ECO:0000313" key="8">
    <source>
        <dbReference type="Proteomes" id="UP001586593"/>
    </source>
</evidence>
<dbReference type="PROSITE" id="PS51130">
    <property type="entry name" value="PDXT_SNO_2"/>
    <property type="match status" value="1"/>
</dbReference>
<keyword evidence="4" id="KW-0315">Glutamine amidotransferase</keyword>
<evidence type="ECO:0000256" key="2">
    <source>
        <dbReference type="ARBA" id="ARBA00012918"/>
    </source>
</evidence>
<comment type="similarity">
    <text evidence="1">Belongs to the glutaminase PdxT/SNO family.</text>
</comment>
<reference evidence="7 8" key="1">
    <citation type="journal article" date="2024" name="Commun. Biol.">
        <title>Comparative genomic analysis of thermophilic fungi reveals convergent evolutionary adaptations and gene losses.</title>
        <authorList>
            <person name="Steindorff A.S."/>
            <person name="Aguilar-Pontes M.V."/>
            <person name="Robinson A.J."/>
            <person name="Andreopoulos B."/>
            <person name="LaButti K."/>
            <person name="Kuo A."/>
            <person name="Mondo S."/>
            <person name="Riley R."/>
            <person name="Otillar R."/>
            <person name="Haridas S."/>
            <person name="Lipzen A."/>
            <person name="Grimwood J."/>
            <person name="Schmutz J."/>
            <person name="Clum A."/>
            <person name="Reid I.D."/>
            <person name="Moisan M.C."/>
            <person name="Butler G."/>
            <person name="Nguyen T.T.M."/>
            <person name="Dewar K."/>
            <person name="Conant G."/>
            <person name="Drula E."/>
            <person name="Henrissat B."/>
            <person name="Hansel C."/>
            <person name="Singer S."/>
            <person name="Hutchinson M.I."/>
            <person name="de Vries R.P."/>
            <person name="Natvig D.O."/>
            <person name="Powell A.J."/>
            <person name="Tsang A."/>
            <person name="Grigoriev I.V."/>
        </authorList>
    </citation>
    <scope>NUCLEOTIDE SEQUENCE [LARGE SCALE GENOMIC DNA]</scope>
    <source>
        <strain evidence="7 8">ATCC 24622</strain>
    </source>
</reference>
<dbReference type="PROSITE" id="PS51273">
    <property type="entry name" value="GATASE_TYPE_1"/>
    <property type="match status" value="1"/>
</dbReference>
<dbReference type="EC" id="3.5.1.2" evidence="2"/>
<dbReference type="PANTHER" id="PTHR31559">
    <property type="entry name" value="PYRIDOXAL 5'-PHOSPHATE SYNTHASE SUBUNIT SNO"/>
    <property type="match status" value="1"/>
</dbReference>
<keyword evidence="3" id="KW-0378">Hydrolase</keyword>
<dbReference type="EMBL" id="JAZHXJ010000003">
    <property type="protein sequence ID" value="KAL1884202.1"/>
    <property type="molecule type" value="Genomic_DNA"/>
</dbReference>
<dbReference type="PANTHER" id="PTHR31559:SF0">
    <property type="entry name" value="PYRIDOXAL 5'-PHOSPHATE SYNTHASE SUBUNIT SNO1-RELATED"/>
    <property type="match status" value="1"/>
</dbReference>
<evidence type="ECO:0000256" key="5">
    <source>
        <dbReference type="ARBA" id="ARBA00023239"/>
    </source>
</evidence>